<dbReference type="SUPFAM" id="SSF47598">
    <property type="entry name" value="Ribbon-helix-helix"/>
    <property type="match status" value="1"/>
</dbReference>
<dbReference type="InterPro" id="IPR008651">
    <property type="entry name" value="Uncharacterised_HicB"/>
</dbReference>
<dbReference type="OrthoDB" id="9812601at2"/>
<evidence type="ECO:0000313" key="3">
    <source>
        <dbReference type="Proteomes" id="UP000187313"/>
    </source>
</evidence>
<dbReference type="InterPro" id="IPR010985">
    <property type="entry name" value="Ribbon_hlx_hlx"/>
</dbReference>
<accession>A0A1R0ZJB5</accession>
<reference evidence="2 4" key="1">
    <citation type="submission" date="2016-11" db="EMBL/GenBank/DDBJ databases">
        <title>Paenibacillus species isolates.</title>
        <authorList>
            <person name="Beno S.M."/>
        </authorList>
    </citation>
    <scope>NUCLEOTIDE SEQUENCE [LARGE SCALE GENOMIC DNA]</scope>
    <source>
        <strain evidence="2 4">FSL H7-0443</strain>
        <strain evidence="1 3">FSL R5-0923</strain>
    </source>
</reference>
<dbReference type="GO" id="GO:0006355">
    <property type="term" value="P:regulation of DNA-templated transcription"/>
    <property type="evidence" value="ECO:0007669"/>
    <property type="project" value="InterPro"/>
</dbReference>
<dbReference type="Proteomes" id="UP000187313">
    <property type="component" value="Unassembled WGS sequence"/>
</dbReference>
<gene>
    <name evidence="1" type="ORF">BSK51_19555</name>
    <name evidence="2" type="ORF">BSK65_09395</name>
</gene>
<dbReference type="Gene3D" id="1.10.1220.10">
    <property type="entry name" value="Met repressor-like"/>
    <property type="match status" value="1"/>
</dbReference>
<sequence length="55" mass="6460">MAAKKSFPLRIDPDLHEALERWAGEEFRSVNGHIEYLLRESLKRAGRLPGKRREE</sequence>
<organism evidence="2 4">
    <name type="scientific">Paenibacillus odorifer</name>
    <dbReference type="NCBI Taxonomy" id="189426"/>
    <lineage>
        <taxon>Bacteria</taxon>
        <taxon>Bacillati</taxon>
        <taxon>Bacillota</taxon>
        <taxon>Bacilli</taxon>
        <taxon>Bacillales</taxon>
        <taxon>Paenibacillaceae</taxon>
        <taxon>Paenibacillus</taxon>
    </lineage>
</organism>
<dbReference type="AlphaFoldDB" id="A0A1R0ZJB5"/>
<dbReference type="Pfam" id="PF05534">
    <property type="entry name" value="HicB"/>
    <property type="match status" value="1"/>
</dbReference>
<name>A0A1R0ZJB5_9BACL</name>
<evidence type="ECO:0000313" key="2">
    <source>
        <dbReference type="EMBL" id="OME71266.1"/>
    </source>
</evidence>
<evidence type="ECO:0000313" key="1">
    <source>
        <dbReference type="EMBL" id="OMD49272.1"/>
    </source>
</evidence>
<evidence type="ECO:0000313" key="4">
    <source>
        <dbReference type="Proteomes" id="UP000187425"/>
    </source>
</evidence>
<dbReference type="Proteomes" id="UP000187425">
    <property type="component" value="Unassembled WGS sequence"/>
</dbReference>
<protein>
    <submittedName>
        <fullName evidence="2">Arc family DNA binding domain-containing protein</fullName>
    </submittedName>
</protein>
<keyword evidence="3" id="KW-1185">Reference proteome</keyword>
<dbReference type="EMBL" id="MPTD01000013">
    <property type="protein sequence ID" value="OMD49272.1"/>
    <property type="molecule type" value="Genomic_DNA"/>
</dbReference>
<dbReference type="InterPro" id="IPR013321">
    <property type="entry name" value="Arc_rbn_hlx_hlx"/>
</dbReference>
<dbReference type="RefSeq" id="WP_042186214.1">
    <property type="nucleotide sequence ID" value="NZ_MPTD01000013.1"/>
</dbReference>
<comment type="caution">
    <text evidence="2">The sequence shown here is derived from an EMBL/GenBank/DDBJ whole genome shotgun (WGS) entry which is preliminary data.</text>
</comment>
<proteinExistence type="predicted"/>
<dbReference type="EMBL" id="MPTW01000004">
    <property type="protein sequence ID" value="OME71266.1"/>
    <property type="molecule type" value="Genomic_DNA"/>
</dbReference>